<name>M0A6Y6_9EURY</name>
<gene>
    <name evidence="2" type="ORF">C484_06844</name>
</gene>
<dbReference type="AlphaFoldDB" id="M0A6Y6"/>
<reference evidence="2 3" key="1">
    <citation type="journal article" date="2014" name="PLoS Genet.">
        <title>Phylogenetically driven sequencing of extremely halophilic archaea reveals strategies for static and dynamic osmo-response.</title>
        <authorList>
            <person name="Becker E.A."/>
            <person name="Seitzer P.M."/>
            <person name="Tritt A."/>
            <person name="Larsen D."/>
            <person name="Krusor M."/>
            <person name="Yao A.I."/>
            <person name="Wu D."/>
            <person name="Madern D."/>
            <person name="Eisen J.A."/>
            <person name="Darling A.E."/>
            <person name="Facciotti M.T."/>
        </authorList>
    </citation>
    <scope>NUCLEOTIDE SEQUENCE [LARGE SCALE GENOMIC DNA]</scope>
    <source>
        <strain evidence="2 3">DSM 12281</strain>
    </source>
</reference>
<keyword evidence="1" id="KW-0812">Transmembrane</keyword>
<sequence>MLRGTGNRTGNGGAKANTTVARSGTKGIALSLLAVGTAALAGYVLSSNRSKNSTARSKANLGARIIDPDEVPANATIVDASSRQLDEIPGARRAINRAIRRCAREEWEHVTLERDGAWSVVDTIRGSLPYHEGTEHEYNGVYVHYDDRFIVLDAIGWAHLKEPLQ</sequence>
<proteinExistence type="predicted"/>
<dbReference type="PATRIC" id="fig|1230458.4.peg.1388"/>
<feature type="transmembrane region" description="Helical" evidence="1">
    <location>
        <begin position="27"/>
        <end position="46"/>
    </location>
</feature>
<protein>
    <submittedName>
        <fullName evidence="2">Uncharacterized protein</fullName>
    </submittedName>
</protein>
<dbReference type="Proteomes" id="UP000011648">
    <property type="component" value="Unassembled WGS sequence"/>
</dbReference>
<keyword evidence="1" id="KW-1133">Transmembrane helix</keyword>
<keyword evidence="1" id="KW-0472">Membrane</keyword>
<dbReference type="EMBL" id="AOIL01000018">
    <property type="protein sequence ID" value="ELY94121.1"/>
    <property type="molecule type" value="Genomic_DNA"/>
</dbReference>
<accession>M0A6Y6</accession>
<evidence type="ECO:0000256" key="1">
    <source>
        <dbReference type="SAM" id="Phobius"/>
    </source>
</evidence>
<keyword evidence="3" id="KW-1185">Reference proteome</keyword>
<organism evidence="2 3">
    <name type="scientific">Natrialba taiwanensis DSM 12281</name>
    <dbReference type="NCBI Taxonomy" id="1230458"/>
    <lineage>
        <taxon>Archaea</taxon>
        <taxon>Methanobacteriati</taxon>
        <taxon>Methanobacteriota</taxon>
        <taxon>Stenosarchaea group</taxon>
        <taxon>Halobacteria</taxon>
        <taxon>Halobacteriales</taxon>
        <taxon>Natrialbaceae</taxon>
        <taxon>Natrialba</taxon>
    </lineage>
</organism>
<comment type="caution">
    <text evidence="2">The sequence shown here is derived from an EMBL/GenBank/DDBJ whole genome shotgun (WGS) entry which is preliminary data.</text>
</comment>
<evidence type="ECO:0000313" key="2">
    <source>
        <dbReference type="EMBL" id="ELY94121.1"/>
    </source>
</evidence>
<dbReference type="RefSeq" id="WP_006825184.1">
    <property type="nucleotide sequence ID" value="NZ_AOIL01000018.1"/>
</dbReference>
<evidence type="ECO:0000313" key="3">
    <source>
        <dbReference type="Proteomes" id="UP000011648"/>
    </source>
</evidence>
<dbReference type="STRING" id="1230458.C484_06844"/>